<name>A0A4Y9L3P3_9BRAD</name>
<gene>
    <name evidence="1" type="ORF">E4K66_20585</name>
</gene>
<comment type="caution">
    <text evidence="1">The sequence shown here is derived from an EMBL/GenBank/DDBJ whole genome shotgun (WGS) entry which is preliminary data.</text>
</comment>
<keyword evidence="2" id="KW-1185">Reference proteome</keyword>
<sequence length="209" mass="23067">MLHRQRHGSAWCATPAATALRPYVRAARSFISLNRADPYVSHALTALGVLMASAGPAEIASRLRGLPAERRARIAVARLREAGIHPERLLAITIAVHSLIEEAPQVVHRIREWRIVAIAKGCHRLASVYRPWTFIGADGRVRRAAVQAYPRSAGRVLRYLGEMIERESQWVIEKHLAAVLAHKVARYGAHPATTNPLKFATPGGHHAHP</sequence>
<proteinExistence type="predicted"/>
<organism evidence="1 2">
    <name type="scientific">Bradyrhizobium frederickii</name>
    <dbReference type="NCBI Taxonomy" id="2560054"/>
    <lineage>
        <taxon>Bacteria</taxon>
        <taxon>Pseudomonadati</taxon>
        <taxon>Pseudomonadota</taxon>
        <taxon>Alphaproteobacteria</taxon>
        <taxon>Hyphomicrobiales</taxon>
        <taxon>Nitrobacteraceae</taxon>
        <taxon>Bradyrhizobium</taxon>
    </lineage>
</organism>
<dbReference type="OrthoDB" id="7852523at2"/>
<evidence type="ECO:0000313" key="2">
    <source>
        <dbReference type="Proteomes" id="UP000298225"/>
    </source>
</evidence>
<dbReference type="Proteomes" id="UP000298225">
    <property type="component" value="Unassembled WGS sequence"/>
</dbReference>
<accession>A0A4Y9L3P3</accession>
<evidence type="ECO:0000313" key="1">
    <source>
        <dbReference type="EMBL" id="TFV37297.1"/>
    </source>
</evidence>
<dbReference type="EMBL" id="SPQU01000009">
    <property type="protein sequence ID" value="TFV37297.1"/>
    <property type="molecule type" value="Genomic_DNA"/>
</dbReference>
<reference evidence="1 2" key="1">
    <citation type="submission" date="2019-03" db="EMBL/GenBank/DDBJ databases">
        <title>Bradyrhizobium strains diversity isolated from Chamaecrista fasciculata.</title>
        <authorList>
            <person name="Urquiaga M.C.O."/>
            <person name="Hungria M."/>
            <person name="Delamuta J.R.M."/>
        </authorList>
    </citation>
    <scope>NUCLEOTIDE SEQUENCE [LARGE SCALE GENOMIC DNA]</scope>
    <source>
        <strain evidence="1 2">CNPSo 3424</strain>
    </source>
</reference>
<dbReference type="AlphaFoldDB" id="A0A4Y9L3P3"/>
<protein>
    <submittedName>
        <fullName evidence="1">Uncharacterized protein</fullName>
    </submittedName>
</protein>